<sequence>MSTLLCSPSRMREGAGGWACAILDRNARGERVPTPSPSRLREGGKS</sequence>
<evidence type="ECO:0000313" key="2">
    <source>
        <dbReference type="Proteomes" id="UP000244013"/>
    </source>
</evidence>
<organism evidence="1 2">
    <name type="scientific">Sphingomonas faeni</name>
    <dbReference type="NCBI Taxonomy" id="185950"/>
    <lineage>
        <taxon>Bacteria</taxon>
        <taxon>Pseudomonadati</taxon>
        <taxon>Pseudomonadota</taxon>
        <taxon>Alphaproteobacteria</taxon>
        <taxon>Sphingomonadales</taxon>
        <taxon>Sphingomonadaceae</taxon>
        <taxon>Sphingomonas</taxon>
    </lineage>
</organism>
<dbReference type="EMBL" id="QAYE01000009">
    <property type="protein sequence ID" value="PTW44645.1"/>
    <property type="molecule type" value="Genomic_DNA"/>
</dbReference>
<reference evidence="1 2" key="1">
    <citation type="submission" date="2018-04" db="EMBL/GenBank/DDBJ databases">
        <title>Genomic Encyclopedia of Type Strains, Phase III (KMG-III): the genomes of soil and plant-associated and newly described type strains.</title>
        <authorList>
            <person name="Whitman W."/>
        </authorList>
    </citation>
    <scope>NUCLEOTIDE SEQUENCE [LARGE SCALE GENOMIC DNA]</scope>
    <source>
        <strain evidence="1 2">MA-olki</strain>
    </source>
</reference>
<gene>
    <name evidence="1" type="ORF">C8J25_10974</name>
</gene>
<protein>
    <submittedName>
        <fullName evidence="1">Uncharacterized protein</fullName>
    </submittedName>
</protein>
<dbReference type="Proteomes" id="UP000244013">
    <property type="component" value="Unassembled WGS sequence"/>
</dbReference>
<accession>A0A2T5TZG7</accession>
<dbReference type="AlphaFoldDB" id="A0A2T5TZG7"/>
<name>A0A2T5TZG7_9SPHN</name>
<comment type="caution">
    <text evidence="1">The sequence shown here is derived from an EMBL/GenBank/DDBJ whole genome shotgun (WGS) entry which is preliminary data.</text>
</comment>
<evidence type="ECO:0000313" key="1">
    <source>
        <dbReference type="EMBL" id="PTW44645.1"/>
    </source>
</evidence>
<proteinExistence type="predicted"/>